<dbReference type="SUPFAM" id="SSF51621">
    <property type="entry name" value="Phosphoenolpyruvate/pyruvate domain"/>
    <property type="match status" value="1"/>
</dbReference>
<keyword evidence="3 6" id="KW-0479">Metal-binding</keyword>
<evidence type="ECO:0000256" key="5">
    <source>
        <dbReference type="PIRSR" id="PIRSR015582-1"/>
    </source>
</evidence>
<comment type="caution">
    <text evidence="8">The sequence shown here is derived from an EMBL/GenBank/DDBJ whole genome shotgun (WGS) entry which is preliminary data.</text>
</comment>
<feature type="binding site" evidence="6">
    <location>
        <position position="189"/>
    </location>
    <ligand>
        <name>Mg(2+)</name>
        <dbReference type="ChEBI" id="CHEBI:18420"/>
    </ligand>
</feature>
<comment type="cofactor">
    <cofactor evidence="1">
        <name>Mg(2+)</name>
        <dbReference type="ChEBI" id="CHEBI:18420"/>
    </cofactor>
</comment>
<dbReference type="PIRSF" id="PIRSF015582">
    <property type="entry name" value="Cit_lyase_B"/>
    <property type="match status" value="1"/>
</dbReference>
<gene>
    <name evidence="8" type="ORF">GOZ90_23465</name>
</gene>
<proteinExistence type="inferred from homology"/>
<accession>A0A6L6VQ72</accession>
<dbReference type="Pfam" id="PF03328">
    <property type="entry name" value="HpcH_HpaI"/>
    <property type="match status" value="1"/>
</dbReference>
<dbReference type="InterPro" id="IPR011206">
    <property type="entry name" value="Citrate_lyase_beta/mcl1/mcl2"/>
</dbReference>
<dbReference type="Gene3D" id="3.20.20.60">
    <property type="entry name" value="Phosphoenolpyruvate-binding domains"/>
    <property type="match status" value="1"/>
</dbReference>
<dbReference type="PANTHER" id="PTHR32308">
    <property type="entry name" value="LYASE BETA SUBUNIT, PUTATIVE (AFU_ORTHOLOGUE AFUA_4G13030)-RELATED"/>
    <property type="match status" value="1"/>
</dbReference>
<dbReference type="GO" id="GO:0006107">
    <property type="term" value="P:oxaloacetate metabolic process"/>
    <property type="evidence" value="ECO:0007669"/>
    <property type="project" value="TreeGrafter"/>
</dbReference>
<feature type="binding site" evidence="5">
    <location>
        <position position="163"/>
    </location>
    <ligand>
        <name>substrate</name>
    </ligand>
</feature>
<dbReference type="PANTHER" id="PTHR32308:SF1">
    <property type="entry name" value="HPCH_HPAI ALDOLASE_CITRATE LYASE DOMAIN-CONTAINING PROTEIN"/>
    <property type="match status" value="1"/>
</dbReference>
<evidence type="ECO:0000256" key="3">
    <source>
        <dbReference type="ARBA" id="ARBA00022723"/>
    </source>
</evidence>
<dbReference type="InterPro" id="IPR040442">
    <property type="entry name" value="Pyrv_kinase-like_dom_sf"/>
</dbReference>
<evidence type="ECO:0000256" key="1">
    <source>
        <dbReference type="ARBA" id="ARBA00001946"/>
    </source>
</evidence>
<evidence type="ECO:0000313" key="8">
    <source>
        <dbReference type="EMBL" id="MUZ75632.1"/>
    </source>
</evidence>
<feature type="binding site" evidence="6">
    <location>
        <position position="163"/>
    </location>
    <ligand>
        <name>Mg(2+)</name>
        <dbReference type="ChEBI" id="CHEBI:18420"/>
    </ligand>
</feature>
<reference evidence="8 9" key="1">
    <citation type="submission" date="2019-12" db="EMBL/GenBank/DDBJ databases">
        <title>Whole-genome sequencing of Allorhizobium vitis.</title>
        <authorList>
            <person name="Gan H.M."/>
            <person name="Szegedi E."/>
            <person name="Burr T."/>
            <person name="Savka M.A."/>
        </authorList>
    </citation>
    <scope>NUCLEOTIDE SEQUENCE [LARGE SCALE GENOMIC DNA]</scope>
    <source>
        <strain evidence="8 9">CG516</strain>
    </source>
</reference>
<evidence type="ECO:0000256" key="4">
    <source>
        <dbReference type="ARBA" id="ARBA00022842"/>
    </source>
</evidence>
<dbReference type="GO" id="GO:0000287">
    <property type="term" value="F:magnesium ion binding"/>
    <property type="evidence" value="ECO:0007669"/>
    <property type="project" value="TreeGrafter"/>
</dbReference>
<feature type="binding site" evidence="5">
    <location>
        <position position="101"/>
    </location>
    <ligand>
        <name>substrate</name>
    </ligand>
</feature>
<keyword evidence="8" id="KW-0456">Lyase</keyword>
<dbReference type="InterPro" id="IPR015813">
    <property type="entry name" value="Pyrv/PenolPyrv_kinase-like_dom"/>
</dbReference>
<dbReference type="Proteomes" id="UP000477951">
    <property type="component" value="Unassembled WGS sequence"/>
</dbReference>
<organism evidence="8 9">
    <name type="scientific">Agrobacterium vitis</name>
    <name type="common">Rhizobium vitis</name>
    <dbReference type="NCBI Taxonomy" id="373"/>
    <lineage>
        <taxon>Bacteria</taxon>
        <taxon>Pseudomonadati</taxon>
        <taxon>Pseudomonadota</taxon>
        <taxon>Alphaproteobacteria</taxon>
        <taxon>Hyphomicrobiales</taxon>
        <taxon>Rhizobiaceae</taxon>
        <taxon>Rhizobium/Agrobacterium group</taxon>
        <taxon>Agrobacterium</taxon>
    </lineage>
</organism>
<sequence>MPNRNNSYLTADVGGETITSLYLLHKERTIMNDAGDMCWRSLLFVPANNARYAQKALTSEADAIVLDLEDAVLPEHKVQARSSVQAITESLSTGKRDVLVRINRPLSLAVRDIEAAVSRHVRAIVVAKASSDQHLRLLSEILEERENALGLQTGYTKLLPLLETAEAIRRIDEIASCPRVVALVCGDEDLAADLGCSPDSETLSAVKCDLILAAALHGVRPLGLMGSIADFSDLESFGKAVSRSMALGLKGTLCIHPNQVKIANRGFTPSSDQLEYARQIVEAANAARVNGVGAVGFDGKMIDAPVLRRAQNLLKEGQRLTD</sequence>
<keyword evidence="4 6" id="KW-0460">Magnesium</keyword>
<evidence type="ECO:0000256" key="2">
    <source>
        <dbReference type="ARBA" id="ARBA00005568"/>
    </source>
</evidence>
<dbReference type="InterPro" id="IPR005000">
    <property type="entry name" value="Aldolase/citrate-lyase_domain"/>
</dbReference>
<evidence type="ECO:0000259" key="7">
    <source>
        <dbReference type="Pfam" id="PF03328"/>
    </source>
</evidence>
<dbReference type="GO" id="GO:0016829">
    <property type="term" value="F:lyase activity"/>
    <property type="evidence" value="ECO:0007669"/>
    <property type="project" value="UniProtKB-KW"/>
</dbReference>
<dbReference type="AlphaFoldDB" id="A0A6L6VQ72"/>
<evidence type="ECO:0000313" key="9">
    <source>
        <dbReference type="Proteomes" id="UP000477951"/>
    </source>
</evidence>
<dbReference type="EMBL" id="WPHR01000033">
    <property type="protein sequence ID" value="MUZ75632.1"/>
    <property type="molecule type" value="Genomic_DNA"/>
</dbReference>
<protein>
    <submittedName>
        <fullName evidence="8">CoA ester lyase</fullName>
    </submittedName>
</protein>
<feature type="domain" description="HpcH/HpaI aldolase/citrate lyase" evidence="7">
    <location>
        <begin position="40"/>
        <end position="257"/>
    </location>
</feature>
<comment type="similarity">
    <text evidence="2">Belongs to the HpcH/HpaI aldolase family.</text>
</comment>
<name>A0A6L6VQ72_AGRVI</name>
<evidence type="ECO:0000256" key="6">
    <source>
        <dbReference type="PIRSR" id="PIRSR015582-2"/>
    </source>
</evidence>